<feature type="region of interest" description="Disordered" evidence="1">
    <location>
        <begin position="153"/>
        <end position="188"/>
    </location>
</feature>
<dbReference type="Proteomes" id="UP000813385">
    <property type="component" value="Unassembled WGS sequence"/>
</dbReference>
<protein>
    <submittedName>
        <fullName evidence="4">Uncharacterized protein</fullName>
    </submittedName>
</protein>
<organism evidence="4 5">
    <name type="scientific">Plectosphaerella cucumerina</name>
    <dbReference type="NCBI Taxonomy" id="40658"/>
    <lineage>
        <taxon>Eukaryota</taxon>
        <taxon>Fungi</taxon>
        <taxon>Dikarya</taxon>
        <taxon>Ascomycota</taxon>
        <taxon>Pezizomycotina</taxon>
        <taxon>Sordariomycetes</taxon>
        <taxon>Hypocreomycetidae</taxon>
        <taxon>Glomerellales</taxon>
        <taxon>Plectosphaerellaceae</taxon>
        <taxon>Plectosphaerella</taxon>
    </lineage>
</organism>
<evidence type="ECO:0000313" key="5">
    <source>
        <dbReference type="Proteomes" id="UP000813385"/>
    </source>
</evidence>
<sequence>MSSAKFVFGVLLVYLSLNVAASRIGSLTTRTVSATPASLMASHYITLAPGEPRRAARQLQDDFDVCAVVSGQSLRCSDSVCSTSLARQTGYVGCCEEMASCTIYTTCYDGNASGTSRAADELATTCSGASASCYSLHWDGGSRVAFACTDESLNTSSSTSRQPTHSTRSRPDSTGAAEPTVGSDGTVHDLTQSQRIGIGVGCGVFGVMFISTASYCICFSRRRRRRRLEAVRAGEVVGGKQFPPTPTWPGSEKSKVPSPWRSATG</sequence>
<evidence type="ECO:0000313" key="4">
    <source>
        <dbReference type="EMBL" id="KAH7358272.1"/>
    </source>
</evidence>
<keyword evidence="3" id="KW-0732">Signal</keyword>
<gene>
    <name evidence="4" type="ORF">B0T11DRAFT_101859</name>
</gene>
<proteinExistence type="predicted"/>
<feature type="transmembrane region" description="Helical" evidence="2">
    <location>
        <begin position="196"/>
        <end position="218"/>
    </location>
</feature>
<reference evidence="4" key="1">
    <citation type="journal article" date="2021" name="Nat. Commun.">
        <title>Genetic determinants of endophytism in the Arabidopsis root mycobiome.</title>
        <authorList>
            <person name="Mesny F."/>
            <person name="Miyauchi S."/>
            <person name="Thiergart T."/>
            <person name="Pickel B."/>
            <person name="Atanasova L."/>
            <person name="Karlsson M."/>
            <person name="Huettel B."/>
            <person name="Barry K.W."/>
            <person name="Haridas S."/>
            <person name="Chen C."/>
            <person name="Bauer D."/>
            <person name="Andreopoulos W."/>
            <person name="Pangilinan J."/>
            <person name="LaButti K."/>
            <person name="Riley R."/>
            <person name="Lipzen A."/>
            <person name="Clum A."/>
            <person name="Drula E."/>
            <person name="Henrissat B."/>
            <person name="Kohler A."/>
            <person name="Grigoriev I.V."/>
            <person name="Martin F.M."/>
            <person name="Hacquard S."/>
        </authorList>
    </citation>
    <scope>NUCLEOTIDE SEQUENCE</scope>
    <source>
        <strain evidence="4">MPI-CAGE-AT-0016</strain>
    </source>
</reference>
<evidence type="ECO:0000256" key="1">
    <source>
        <dbReference type="SAM" id="MobiDB-lite"/>
    </source>
</evidence>
<keyword evidence="2" id="KW-1133">Transmembrane helix</keyword>
<keyword evidence="2" id="KW-0472">Membrane</keyword>
<evidence type="ECO:0000256" key="3">
    <source>
        <dbReference type="SAM" id="SignalP"/>
    </source>
</evidence>
<feature type="compositionally biased region" description="Polar residues" evidence="1">
    <location>
        <begin position="153"/>
        <end position="166"/>
    </location>
</feature>
<dbReference type="EMBL" id="JAGPXD010000004">
    <property type="protein sequence ID" value="KAH7358272.1"/>
    <property type="molecule type" value="Genomic_DNA"/>
</dbReference>
<comment type="caution">
    <text evidence="4">The sequence shown here is derived from an EMBL/GenBank/DDBJ whole genome shotgun (WGS) entry which is preliminary data.</text>
</comment>
<keyword evidence="2" id="KW-0812">Transmembrane</keyword>
<dbReference type="AlphaFoldDB" id="A0A8K0TAZ0"/>
<feature type="chain" id="PRO_5035462286" evidence="3">
    <location>
        <begin position="22"/>
        <end position="265"/>
    </location>
</feature>
<keyword evidence="5" id="KW-1185">Reference proteome</keyword>
<evidence type="ECO:0000256" key="2">
    <source>
        <dbReference type="SAM" id="Phobius"/>
    </source>
</evidence>
<feature type="signal peptide" evidence="3">
    <location>
        <begin position="1"/>
        <end position="21"/>
    </location>
</feature>
<name>A0A8K0TAZ0_9PEZI</name>
<accession>A0A8K0TAZ0</accession>
<feature type="region of interest" description="Disordered" evidence="1">
    <location>
        <begin position="237"/>
        <end position="265"/>
    </location>
</feature>